<feature type="compositionally biased region" description="Basic and acidic residues" evidence="3">
    <location>
        <begin position="432"/>
        <end position="441"/>
    </location>
</feature>
<dbReference type="InterPro" id="IPR044926">
    <property type="entry name" value="RGS_subdomain_2"/>
</dbReference>
<protein>
    <submittedName>
        <fullName evidence="5">Regulator of g protein signaling-related</fullName>
    </submittedName>
</protein>
<evidence type="ECO:0000256" key="1">
    <source>
        <dbReference type="ARBA" id="ARBA00022700"/>
    </source>
</evidence>
<dbReference type="SUPFAM" id="SSF48097">
    <property type="entry name" value="Regulator of G-protein signaling, RGS"/>
    <property type="match status" value="1"/>
</dbReference>
<dbReference type="PANTHER" id="PTHR45746:SF6">
    <property type="entry name" value="LP21163P"/>
    <property type="match status" value="1"/>
</dbReference>
<reference evidence="5" key="1">
    <citation type="submission" date="2022-10" db="EMBL/GenBank/DDBJ databases">
        <title>Novel sulphate-reducing endosymbionts in the free-living metamonad Anaeramoeba.</title>
        <authorList>
            <person name="Jerlstrom-Hultqvist J."/>
            <person name="Cepicka I."/>
            <person name="Gallot-Lavallee L."/>
            <person name="Salas-Leiva D."/>
            <person name="Curtis B.A."/>
            <person name="Zahonova K."/>
            <person name="Pipaliya S."/>
            <person name="Dacks J."/>
            <person name="Roger A.J."/>
        </authorList>
    </citation>
    <scope>NUCLEOTIDE SEQUENCE</scope>
    <source>
        <strain evidence="5">BMAN</strain>
    </source>
</reference>
<dbReference type="SMART" id="SM00315">
    <property type="entry name" value="RGS"/>
    <property type="match status" value="1"/>
</dbReference>
<feature type="region of interest" description="Disordered" evidence="3">
    <location>
        <begin position="226"/>
        <end position="300"/>
    </location>
</feature>
<dbReference type="CDD" id="cd07440">
    <property type="entry name" value="RGS"/>
    <property type="match status" value="1"/>
</dbReference>
<comment type="caution">
    <text evidence="5">The sequence shown here is derived from an EMBL/GenBank/DDBJ whole genome shotgun (WGS) entry which is preliminary data.</text>
</comment>
<dbReference type="InterPro" id="IPR036305">
    <property type="entry name" value="RGS_sf"/>
</dbReference>
<dbReference type="GO" id="GO:0005737">
    <property type="term" value="C:cytoplasm"/>
    <property type="evidence" value="ECO:0007669"/>
    <property type="project" value="TreeGrafter"/>
</dbReference>
<dbReference type="OrthoDB" id="196547at2759"/>
<dbReference type="AlphaFoldDB" id="A0A9Q0L7L9"/>
<evidence type="ECO:0000256" key="2">
    <source>
        <dbReference type="SAM" id="Coils"/>
    </source>
</evidence>
<sequence length="631" mass="75475">MNLKNQFNSNFIKKQIAISKKRQELIEKLRKLQKENTEQNLVIKKLQIEIEKKEKIQKSQKIEEMEKTRKKMNEKPIENSKQQWEEVVLESKPEKAKRSISLNFILNSKIGASKHPDLQRIFKQTDGNIDKKDKEFKLKPILDTRCQEIKENIILSIFQQKVGITKKNEQKKPKKNEQKKIKEKPKEKLKEKLKKNQSVNENFFLERKKKTRNISPLSNVTNIIHQFKNNESTEKNEQKPTKNEVKMNNQDIKKENLEKKEEPKNNGKKTSKKNTKKTPKKTAKKTRPKKANTTPKKPVQMKKRFSVWSLFRSMKKKQIQQGPSRVLSLRLDRIKIDRDKSKAEEFKATQSNFAKTFSFRVPQIQPQPQPLQTSLSTSQSFFKNQNRFFSYEEPFGNRQGKLNQQYEIQSDHPNEMMRQAEILRQLEEEEKEREKKVMEEKKRKKRHKKQNQKRNSSRKSNPRKNSNSGTHNNSNLKNEMIYLTESSILFELQIFIDRYMKYLVEFSSNEHNEENVLFWFSVNKFKQLCILGENEIAIRYANLISQTFIEDESNKQVNISGDVRRRIAQQLKKIRRIPNPQLFDAAEKQIYELMSNDQYLNFFRSKYYFRMLKEIYQIGKKVKIKKSRKLF</sequence>
<feature type="compositionally biased region" description="Basic residues" evidence="3">
    <location>
        <begin position="266"/>
        <end position="290"/>
    </location>
</feature>
<feature type="region of interest" description="Disordered" evidence="3">
    <location>
        <begin position="427"/>
        <end position="475"/>
    </location>
</feature>
<dbReference type="EMBL" id="JAPDFW010000125">
    <property type="protein sequence ID" value="KAJ5067837.1"/>
    <property type="molecule type" value="Genomic_DNA"/>
</dbReference>
<dbReference type="Pfam" id="PF00615">
    <property type="entry name" value="RGS"/>
    <property type="match status" value="1"/>
</dbReference>
<feature type="domain" description="RGS" evidence="4">
    <location>
        <begin position="502"/>
        <end position="612"/>
    </location>
</feature>
<dbReference type="GO" id="GO:0008277">
    <property type="term" value="P:regulation of G protein-coupled receptor signaling pathway"/>
    <property type="evidence" value="ECO:0007669"/>
    <property type="project" value="InterPro"/>
</dbReference>
<dbReference type="GO" id="GO:0009968">
    <property type="term" value="P:negative regulation of signal transduction"/>
    <property type="evidence" value="ECO:0007669"/>
    <property type="project" value="UniProtKB-KW"/>
</dbReference>
<feature type="compositionally biased region" description="Basic and acidic residues" evidence="3">
    <location>
        <begin position="167"/>
        <end position="190"/>
    </location>
</feature>
<evidence type="ECO:0000313" key="6">
    <source>
        <dbReference type="Proteomes" id="UP001149090"/>
    </source>
</evidence>
<dbReference type="Proteomes" id="UP001149090">
    <property type="component" value="Unassembled WGS sequence"/>
</dbReference>
<accession>A0A9Q0L7L9</accession>
<dbReference type="Gene3D" id="1.10.167.10">
    <property type="entry name" value="Regulator of G-protein Signalling 4, domain 2"/>
    <property type="match status" value="1"/>
</dbReference>
<dbReference type="PANTHER" id="PTHR45746">
    <property type="entry name" value="LP21163P"/>
    <property type="match status" value="1"/>
</dbReference>
<keyword evidence="2" id="KW-0175">Coiled coil</keyword>
<dbReference type="InterPro" id="IPR016137">
    <property type="entry name" value="RGS"/>
</dbReference>
<keyword evidence="1" id="KW-0734">Signal transduction inhibitor</keyword>
<proteinExistence type="predicted"/>
<name>A0A9Q0L7L9_ANAIG</name>
<dbReference type="InterPro" id="IPR047016">
    <property type="entry name" value="RGS6/7/9/11"/>
</dbReference>
<feature type="region of interest" description="Disordered" evidence="3">
    <location>
        <begin position="167"/>
        <end position="195"/>
    </location>
</feature>
<keyword evidence="6" id="KW-1185">Reference proteome</keyword>
<feature type="compositionally biased region" description="Basic residues" evidence="3">
    <location>
        <begin position="442"/>
        <end position="462"/>
    </location>
</feature>
<dbReference type="PRINTS" id="PR01301">
    <property type="entry name" value="RGSPROTEIN"/>
</dbReference>
<dbReference type="GO" id="GO:0005096">
    <property type="term" value="F:GTPase activator activity"/>
    <property type="evidence" value="ECO:0007669"/>
    <property type="project" value="TreeGrafter"/>
</dbReference>
<evidence type="ECO:0000259" key="4">
    <source>
        <dbReference type="PROSITE" id="PS50132"/>
    </source>
</evidence>
<feature type="coiled-coil region" evidence="2">
    <location>
        <begin position="15"/>
        <end position="75"/>
    </location>
</feature>
<gene>
    <name evidence="5" type="ORF">M0811_03027</name>
</gene>
<dbReference type="PROSITE" id="PS50132">
    <property type="entry name" value="RGS"/>
    <property type="match status" value="1"/>
</dbReference>
<evidence type="ECO:0000313" key="5">
    <source>
        <dbReference type="EMBL" id="KAJ5067837.1"/>
    </source>
</evidence>
<evidence type="ECO:0000256" key="3">
    <source>
        <dbReference type="SAM" id="MobiDB-lite"/>
    </source>
</evidence>
<organism evidence="5 6">
    <name type="scientific">Anaeramoeba ignava</name>
    <name type="common">Anaerobic marine amoeba</name>
    <dbReference type="NCBI Taxonomy" id="1746090"/>
    <lineage>
        <taxon>Eukaryota</taxon>
        <taxon>Metamonada</taxon>
        <taxon>Anaeramoebidae</taxon>
        <taxon>Anaeramoeba</taxon>
    </lineage>
</organism>
<feature type="compositionally biased region" description="Basic and acidic residues" evidence="3">
    <location>
        <begin position="231"/>
        <end position="265"/>
    </location>
</feature>